<comment type="caution">
    <text evidence="6">The sequence shown here is derived from an EMBL/GenBank/DDBJ whole genome shotgun (WGS) entry which is preliminary data.</text>
</comment>
<sequence length="213" mass="22179">MLPLGATEQHGAHLPTQTDTLLATATADALAAAGVLVLPALAYGASGEHQSFPGTVSTGTDALAQTLIELGRSVSTWATRFAVVNGHGGNLDALRRAVPLLRHEGRDAAWLPCRTSVDPADTHAGHAETSLMLHLHPDLVRMDRAAPGCTRPLAEILPALRDGGVAAVSPSGVLGDPTTATAFDGRRLWDELLADARGRLARWAPGDSDGMLR</sequence>
<evidence type="ECO:0000313" key="7">
    <source>
        <dbReference type="Proteomes" id="UP001500383"/>
    </source>
</evidence>
<accession>A0ABN2IA96</accession>
<dbReference type="PANTHER" id="PTHR35005">
    <property type="entry name" value="3-DEHYDRO-SCYLLO-INOSOSE HYDROLASE"/>
    <property type="match status" value="1"/>
</dbReference>
<name>A0ABN2IA96_9ACTN</name>
<organism evidence="6 7">
    <name type="scientific">Dietzia cercidiphylli</name>
    <dbReference type="NCBI Taxonomy" id="498199"/>
    <lineage>
        <taxon>Bacteria</taxon>
        <taxon>Bacillati</taxon>
        <taxon>Actinomycetota</taxon>
        <taxon>Actinomycetes</taxon>
        <taxon>Mycobacteriales</taxon>
        <taxon>Dietziaceae</taxon>
        <taxon>Dietzia</taxon>
    </lineage>
</organism>
<evidence type="ECO:0000256" key="1">
    <source>
        <dbReference type="ARBA" id="ARBA00001947"/>
    </source>
</evidence>
<dbReference type="EMBL" id="BAAAQG010000003">
    <property type="protein sequence ID" value="GAA1701246.1"/>
    <property type="molecule type" value="Genomic_DNA"/>
</dbReference>
<dbReference type="InterPro" id="IPR003785">
    <property type="entry name" value="Creatininase/forma_Hydrolase"/>
</dbReference>
<dbReference type="InterPro" id="IPR023871">
    <property type="entry name" value="MftE"/>
</dbReference>
<dbReference type="Pfam" id="PF02633">
    <property type="entry name" value="Creatininase"/>
    <property type="match status" value="1"/>
</dbReference>
<dbReference type="Proteomes" id="UP001500383">
    <property type="component" value="Unassembled WGS sequence"/>
</dbReference>
<protein>
    <submittedName>
        <fullName evidence="6">Mycofactocin biosynthesis peptidyl-dipeptidase MftE</fullName>
    </submittedName>
</protein>
<evidence type="ECO:0000313" key="6">
    <source>
        <dbReference type="EMBL" id="GAA1701246.1"/>
    </source>
</evidence>
<proteinExistence type="inferred from homology"/>
<keyword evidence="3" id="KW-0378">Hydrolase</keyword>
<dbReference type="PANTHER" id="PTHR35005:SF1">
    <property type="entry name" value="2-AMINO-5-FORMYLAMINO-6-RIBOSYLAMINOPYRIMIDIN-4(3H)-ONE 5'-MONOPHOSPHATE DEFORMYLASE"/>
    <property type="match status" value="1"/>
</dbReference>
<keyword evidence="2" id="KW-0479">Metal-binding</keyword>
<dbReference type="SUPFAM" id="SSF102215">
    <property type="entry name" value="Creatininase"/>
    <property type="match status" value="1"/>
</dbReference>
<gene>
    <name evidence="6" type="primary">mftE</name>
    <name evidence="6" type="ORF">GCM10009831_07610</name>
</gene>
<dbReference type="NCBIfam" id="TIGR03964">
    <property type="entry name" value="mycofact_creat"/>
    <property type="match status" value="1"/>
</dbReference>
<comment type="cofactor">
    <cofactor evidence="1">
        <name>Zn(2+)</name>
        <dbReference type="ChEBI" id="CHEBI:29105"/>
    </cofactor>
</comment>
<dbReference type="InterPro" id="IPR024087">
    <property type="entry name" value="Creatininase-like_sf"/>
</dbReference>
<evidence type="ECO:0000256" key="5">
    <source>
        <dbReference type="ARBA" id="ARBA00024029"/>
    </source>
</evidence>
<keyword evidence="7" id="KW-1185">Reference proteome</keyword>
<reference evidence="6 7" key="1">
    <citation type="journal article" date="2019" name="Int. J. Syst. Evol. Microbiol.">
        <title>The Global Catalogue of Microorganisms (GCM) 10K type strain sequencing project: providing services to taxonomists for standard genome sequencing and annotation.</title>
        <authorList>
            <consortium name="The Broad Institute Genomics Platform"/>
            <consortium name="The Broad Institute Genome Sequencing Center for Infectious Disease"/>
            <person name="Wu L."/>
            <person name="Ma J."/>
        </authorList>
    </citation>
    <scope>NUCLEOTIDE SEQUENCE [LARGE SCALE GENOMIC DNA]</scope>
    <source>
        <strain evidence="6 7">JCM 16002</strain>
    </source>
</reference>
<evidence type="ECO:0000256" key="4">
    <source>
        <dbReference type="ARBA" id="ARBA00022833"/>
    </source>
</evidence>
<evidence type="ECO:0000256" key="2">
    <source>
        <dbReference type="ARBA" id="ARBA00022723"/>
    </source>
</evidence>
<comment type="similarity">
    <text evidence="5">Belongs to the creatininase superfamily.</text>
</comment>
<keyword evidence="4" id="KW-0862">Zinc</keyword>
<evidence type="ECO:0000256" key="3">
    <source>
        <dbReference type="ARBA" id="ARBA00022801"/>
    </source>
</evidence>
<dbReference type="Gene3D" id="3.40.50.10310">
    <property type="entry name" value="Creatininase"/>
    <property type="match status" value="1"/>
</dbReference>